<reference evidence="1 2" key="1">
    <citation type="submission" date="2020-08" db="EMBL/GenBank/DDBJ databases">
        <title>Hymenobacter sp.</title>
        <authorList>
            <person name="Kim M.K."/>
        </authorList>
    </citation>
    <scope>NUCLEOTIDE SEQUENCE [LARGE SCALE GENOMIC DNA]</scope>
    <source>
        <strain evidence="1 2">BT507</strain>
    </source>
</reference>
<dbReference type="Gene3D" id="3.90.320.10">
    <property type="match status" value="1"/>
</dbReference>
<dbReference type="Proteomes" id="UP000622017">
    <property type="component" value="Unassembled WGS sequence"/>
</dbReference>
<dbReference type="PANTHER" id="PTHR38733:SF1">
    <property type="entry name" value="TYPE IV METHYL-DIRECTED RESTRICTION ENZYME ECOKMCRBC"/>
    <property type="match status" value="1"/>
</dbReference>
<evidence type="ECO:0000313" key="2">
    <source>
        <dbReference type="Proteomes" id="UP000622017"/>
    </source>
</evidence>
<organism evidence="1 2">
    <name type="scientific">Hymenobacter citatus</name>
    <dbReference type="NCBI Taxonomy" id="2763506"/>
    <lineage>
        <taxon>Bacteria</taxon>
        <taxon>Pseudomonadati</taxon>
        <taxon>Bacteroidota</taxon>
        <taxon>Cytophagia</taxon>
        <taxon>Cytophagales</taxon>
        <taxon>Hymenobacteraceae</taxon>
        <taxon>Hymenobacter</taxon>
    </lineage>
</organism>
<dbReference type="PANTHER" id="PTHR38733">
    <property type="entry name" value="PROTEIN MCRC"/>
    <property type="match status" value="1"/>
</dbReference>
<dbReference type="InterPro" id="IPR019292">
    <property type="entry name" value="McrC"/>
</dbReference>
<proteinExistence type="predicted"/>
<gene>
    <name evidence="1" type="ORF">H8B15_15980</name>
</gene>
<protein>
    <recommendedName>
        <fullName evidence="3">Restriction endonuclease</fullName>
    </recommendedName>
</protein>
<evidence type="ECO:0008006" key="3">
    <source>
        <dbReference type="Google" id="ProtNLM"/>
    </source>
</evidence>
<sequence>MATTMTLVAYEHQTLRLGDTPGLREAHLTALLALQERHAARWFMPLRQGIKLTSYVGVMQVPGLTLEILPKLDDPHRARTGDAEAAHWQHVLLRLLKATHQLPVTVPSAAALAQARHSMLDVFIAAFLTQVETLLRQGLKKQYRPVEGNQRVLRGRLLFAQQLRHNLVHAEQFYTRAHTYDATHPLHALLRQALHVASAVATSEQLATRARSMLGQWPEMPPVAVPTELPVLTHATARYRPALELALLLLQRHSPAPQAGRTTAVALLFDMNRLFESYVAQQVRRAAPALHCRVAAQASQYLWHDVAVRPDIVVTLPGGATVVLDTKWKVPTSQRPSAADLQQLLAYCHLWGAAHGLLVYPTNPSPHPSRSTQQPYAPGRLAIAVQGHVLFADILLPDGRLNLDFGRQLLSYLMTLPQ</sequence>
<accession>A0ABR7MN92</accession>
<dbReference type="Pfam" id="PF10117">
    <property type="entry name" value="McrBC"/>
    <property type="match status" value="1"/>
</dbReference>
<name>A0ABR7MN92_9BACT</name>
<dbReference type="EMBL" id="JACSCY010000014">
    <property type="protein sequence ID" value="MBC6612423.1"/>
    <property type="molecule type" value="Genomic_DNA"/>
</dbReference>
<evidence type="ECO:0000313" key="1">
    <source>
        <dbReference type="EMBL" id="MBC6612423.1"/>
    </source>
</evidence>
<comment type="caution">
    <text evidence="1">The sequence shown here is derived from an EMBL/GenBank/DDBJ whole genome shotgun (WGS) entry which is preliminary data.</text>
</comment>
<keyword evidence="2" id="KW-1185">Reference proteome</keyword>
<dbReference type="InterPro" id="IPR011604">
    <property type="entry name" value="PDDEXK-like_dom_sf"/>
</dbReference>